<dbReference type="AlphaFoldDB" id="A0A0L0NF95"/>
<protein>
    <submittedName>
        <fullName evidence="2">Uncharacterized protein</fullName>
    </submittedName>
</protein>
<proteinExistence type="predicted"/>
<organism evidence="2 3">
    <name type="scientific">Tolypocladium ophioglossoides (strain CBS 100239)</name>
    <name type="common">Snaketongue truffleclub</name>
    <name type="synonym">Elaphocordyceps ophioglossoides</name>
    <dbReference type="NCBI Taxonomy" id="1163406"/>
    <lineage>
        <taxon>Eukaryota</taxon>
        <taxon>Fungi</taxon>
        <taxon>Dikarya</taxon>
        <taxon>Ascomycota</taxon>
        <taxon>Pezizomycotina</taxon>
        <taxon>Sordariomycetes</taxon>
        <taxon>Hypocreomycetidae</taxon>
        <taxon>Hypocreales</taxon>
        <taxon>Ophiocordycipitaceae</taxon>
        <taxon>Tolypocladium</taxon>
    </lineage>
</organism>
<dbReference type="OrthoDB" id="4898452at2759"/>
<dbReference type="Proteomes" id="UP000036947">
    <property type="component" value="Unassembled WGS sequence"/>
</dbReference>
<evidence type="ECO:0000256" key="1">
    <source>
        <dbReference type="SAM" id="MobiDB-lite"/>
    </source>
</evidence>
<gene>
    <name evidence="2" type="ORF">TOPH_02723</name>
</gene>
<name>A0A0L0NF95_TOLOC</name>
<sequence>MQPATTVGSSKAKKRNYCGRHEDSKTVGPGFTTDRTQLNVMLIWQRCGLLIFGDMDGKG</sequence>
<reference evidence="2 3" key="1">
    <citation type="journal article" date="2015" name="BMC Genomics">
        <title>The genome of the truffle-parasite Tolypocladium ophioglossoides and the evolution of antifungal peptaibiotics.</title>
        <authorList>
            <person name="Quandt C.A."/>
            <person name="Bushley K.E."/>
            <person name="Spatafora J.W."/>
        </authorList>
    </citation>
    <scope>NUCLEOTIDE SEQUENCE [LARGE SCALE GENOMIC DNA]</scope>
    <source>
        <strain evidence="2 3">CBS 100239</strain>
    </source>
</reference>
<evidence type="ECO:0000313" key="2">
    <source>
        <dbReference type="EMBL" id="KND92684.1"/>
    </source>
</evidence>
<evidence type="ECO:0000313" key="3">
    <source>
        <dbReference type="Proteomes" id="UP000036947"/>
    </source>
</evidence>
<feature type="region of interest" description="Disordered" evidence="1">
    <location>
        <begin position="1"/>
        <end position="31"/>
    </location>
</feature>
<dbReference type="EMBL" id="LFRF01000005">
    <property type="protein sequence ID" value="KND92684.1"/>
    <property type="molecule type" value="Genomic_DNA"/>
</dbReference>
<accession>A0A0L0NF95</accession>
<comment type="caution">
    <text evidence="2">The sequence shown here is derived from an EMBL/GenBank/DDBJ whole genome shotgun (WGS) entry which is preliminary data.</text>
</comment>
<keyword evidence="3" id="KW-1185">Reference proteome</keyword>